<dbReference type="PANTHER" id="PTHR41313">
    <property type="entry name" value="ADENINE-SPECIFIC METHYLTRANSFERASE"/>
    <property type="match status" value="1"/>
</dbReference>
<proteinExistence type="predicted"/>
<dbReference type="OrthoDB" id="9814088at2"/>
<dbReference type="GO" id="GO:0004386">
    <property type="term" value="F:helicase activity"/>
    <property type="evidence" value="ECO:0007669"/>
    <property type="project" value="UniProtKB-KW"/>
</dbReference>
<keyword evidence="3" id="KW-0547">Nucleotide-binding</keyword>
<dbReference type="Pfam" id="PF00271">
    <property type="entry name" value="Helicase_C"/>
    <property type="match status" value="1"/>
</dbReference>
<sequence length="1834" mass="199930">MAPRKSKNHIEGQLSLESLWAEPEEVVNERARQTRHGNYEESRPGEFRADSGPRDTLFDLGGGDPAGNLGPQRTADTNQGLGTAAGVHRAGEHGQAPGTRDGVPGDDLRQPSRRAGGDGADLRAPGGRGELEVEPQPQPTAVATAERFRPASQADLAPSGQKARFAANLEAIRIVRELEDQQRPATEAEQRSLARWSSWGAVPQLFDKAEWAAERAQLQEVLSEREYAAASRTTTNAYYTDAALVKEIWSAVDRLGFTGGEVLEPGSGAGTFIGFAPEGARMTGVELDPLTASISRGLYPDATIRSESFADTPIKTNSFDLAIGNVPFSKNTLYDKTHNADSRHSMHNHFILKSLAAVKPGGYVAVLTSSFTMDATNPTSRREMSAMADLVGAVRLPTGAHRRAAGTEALTDLLLLRKREPGREPANTDWEKVGPVIIDGRNVKINNYFDLNPQNVLGQITVGNGMYGEETVSVKADDLAAVPQLLAQRLDAVVQEALDRGLNHAPAEPAPGKTPAALLPATGQEWDGTITVQPDGTFTVARAGEQIPFPVPKAHAAELSELLGMRDGARALLEMEASDSEDTPAMLAQRTALAEQYTAYAAKYGPLNRFTESVRTDKETGEDITTRRAAPAVRILRQTDPFGTLPPALERFNEETQTAEPAALLQHRQVVARKPLMGADTVDEALAIALDTYGVPELEQIADLLGVTEEEARDQLGTLVFDDPESGKLVTAPEYLSGNVRTKLDAARAAAAGDERLSVNVTALEEVQPPRVGMEDVEARIGAVWISPEEHQRFVQDILADPNASVTSVGSGIWRVKANRGTVRSTNEWGTGRRPAPDLLQSILEQKSIQVEDKNEDGKPVANLEETEAAQEKAEALQERFAEWVWEDPARASRLIDEYNRRFNSLALRDYTKEGGCLTLPGLAKSFTPHPHQRTAVARIISEPAVGLFHEVGAGKTAEMVMGAMELKRLGMASKPMVVVPNHMLEQFTREWLELYPQARLLSAGSDDIKTKSGDLAARRQFVARAAANDWDGIIMTQQAFKSIGVKAETVEAYQESIIADVRQTIVNAQAEGEDRTTVKKLETKLQAEEERMKKLMDTAPDLGLTFEDTGVDYLFVDEAHDYKNLRTVTNIKGAEIAGSIRATDMHLKLEYLRSTHGERVVTMATGTPIANSITEAHVMQRYLRPDLLQAAGVENFDVWGATFGETVTAIEMDAGGRLKNKPRFSKFKNVPEMLRSFHVFADVKLSEDLNLKTPDLARRPGDGERQPELVLIPQPPELAEYMKGLADRLDSLSGWAEKGADNALSVYNDGRKAALDLRMVGIEPESGTKLDQVVAKTLKVWEENRDNEYETSFQSGTLSANKGALQIIFCDLSTPSKNTGPDGKPVWTAYQQIKDQLVAGGIQAEQIRFIQDSPKPEQKAQLFAQCRTGEVAVLIGSTAMMGTGTNVQLRAKAIHHVTCPWRPADLTQRDGRIIRQGNANAEVHNFQYATVGSYDSAAWDGIQRKATMIQQVLRGRLDIREIEDVGDLALNAAQIKAATSGNPLVMEKIEADGARTKLERLKRAHEKGQSTLSWTRAAAETSINKAESKLPALQAALPRITPTAGEAFTATIDGKSYTKRTEAISAISEWVRTRTPEYGNYYRQKQDHGTMGTLGGHELQVRNAADDSRLGSYQDLAITLKDVPAPPLVFTRMELLEGSGGIITRLENKVAGLPDYEAQLRQIIAEKQAVLSDVESQAGKPFKYEGKLVTARAKCVELDEKLKASIEPPKPAEEAEASPSAADMDPTVARLRRLQAASFPSAPRNTHPTPTHPQQQASSGPPPSHSRDGGFER</sequence>
<feature type="region of interest" description="Disordered" evidence="1">
    <location>
        <begin position="1"/>
        <end position="139"/>
    </location>
</feature>
<dbReference type="Proteomes" id="UP000273807">
    <property type="component" value="Unassembled WGS sequence"/>
</dbReference>
<protein>
    <submittedName>
        <fullName evidence="3">Helicase</fullName>
    </submittedName>
</protein>
<keyword evidence="4" id="KW-1185">Reference proteome</keyword>
<name>A0A3N0BX76_9MICC</name>
<dbReference type="SMART" id="SM00487">
    <property type="entry name" value="DEXDc"/>
    <property type="match status" value="1"/>
</dbReference>
<dbReference type="PRINTS" id="PR00507">
    <property type="entry name" value="N12N6MTFRASE"/>
</dbReference>
<evidence type="ECO:0000256" key="1">
    <source>
        <dbReference type="SAM" id="MobiDB-lite"/>
    </source>
</evidence>
<keyword evidence="3" id="KW-0347">Helicase</keyword>
<dbReference type="InterPro" id="IPR027417">
    <property type="entry name" value="P-loop_NTPase"/>
</dbReference>
<evidence type="ECO:0000313" key="3">
    <source>
        <dbReference type="EMBL" id="RNL54325.1"/>
    </source>
</evidence>
<feature type="compositionally biased region" description="Basic and acidic residues" evidence="1">
    <location>
        <begin position="27"/>
        <end position="57"/>
    </location>
</feature>
<accession>A0A3N0BX76</accession>
<evidence type="ECO:0000259" key="2">
    <source>
        <dbReference type="SMART" id="SM00487"/>
    </source>
</evidence>
<dbReference type="CDD" id="cd18785">
    <property type="entry name" value="SF2_C"/>
    <property type="match status" value="1"/>
</dbReference>
<evidence type="ECO:0000313" key="4">
    <source>
        <dbReference type="Proteomes" id="UP000273807"/>
    </source>
</evidence>
<comment type="caution">
    <text evidence="3">The sequence shown here is derived from an EMBL/GenBank/DDBJ whole genome shotgun (WGS) entry which is preliminary data.</text>
</comment>
<dbReference type="PANTHER" id="PTHR41313:SF1">
    <property type="entry name" value="DNA METHYLASE ADENINE-SPECIFIC DOMAIN-CONTAINING PROTEIN"/>
    <property type="match status" value="1"/>
</dbReference>
<feature type="domain" description="Helicase ATP-binding" evidence="2">
    <location>
        <begin position="925"/>
        <end position="1200"/>
    </location>
</feature>
<dbReference type="EMBL" id="RBED01000102">
    <property type="protein sequence ID" value="RNL54325.1"/>
    <property type="molecule type" value="Genomic_DNA"/>
</dbReference>
<dbReference type="SUPFAM" id="SSF53335">
    <property type="entry name" value="S-adenosyl-L-methionine-dependent methyltransferases"/>
    <property type="match status" value="1"/>
</dbReference>
<dbReference type="SUPFAM" id="SSF52540">
    <property type="entry name" value="P-loop containing nucleoside triphosphate hydrolases"/>
    <property type="match status" value="2"/>
</dbReference>
<dbReference type="InterPro" id="IPR052933">
    <property type="entry name" value="DNA_Protect_Modify"/>
</dbReference>
<gene>
    <name evidence="3" type="ORF">D7003_11475</name>
</gene>
<feature type="region of interest" description="Disordered" evidence="1">
    <location>
        <begin position="1766"/>
        <end position="1834"/>
    </location>
</feature>
<organism evidence="3 4">
    <name type="scientific">Arthrobacter oryzae</name>
    <dbReference type="NCBI Taxonomy" id="409290"/>
    <lineage>
        <taxon>Bacteria</taxon>
        <taxon>Bacillati</taxon>
        <taxon>Actinomycetota</taxon>
        <taxon>Actinomycetes</taxon>
        <taxon>Micrococcales</taxon>
        <taxon>Micrococcaceae</taxon>
        <taxon>Arthrobacter</taxon>
    </lineage>
</organism>
<dbReference type="InterPro" id="IPR014001">
    <property type="entry name" value="Helicase_ATP-bd"/>
</dbReference>
<dbReference type="Gene3D" id="3.40.50.300">
    <property type="entry name" value="P-loop containing nucleotide triphosphate hydrolases"/>
    <property type="match status" value="2"/>
</dbReference>
<keyword evidence="3" id="KW-0067">ATP-binding</keyword>
<reference evidence="3 4" key="1">
    <citation type="submission" date="2018-10" db="EMBL/GenBank/DDBJ databases">
        <title>Genome sequencing of Arthrobacter oryzae TNB02.</title>
        <authorList>
            <person name="Cho Y.-J."/>
            <person name="Cho A."/>
            <person name="Kim O.-S."/>
        </authorList>
    </citation>
    <scope>NUCLEOTIDE SEQUENCE [LARGE SCALE GENOMIC DNA]</scope>
    <source>
        <strain evidence="3 4">TNB02</strain>
    </source>
</reference>
<dbReference type="Gene3D" id="3.40.50.150">
    <property type="entry name" value="Vaccinia Virus protein VP39"/>
    <property type="match status" value="1"/>
</dbReference>
<dbReference type="CDD" id="cd02440">
    <property type="entry name" value="AdoMet_MTases"/>
    <property type="match status" value="1"/>
</dbReference>
<keyword evidence="3" id="KW-0378">Hydrolase</keyword>
<dbReference type="InterPro" id="IPR001650">
    <property type="entry name" value="Helicase_C-like"/>
</dbReference>
<dbReference type="InterPro" id="IPR029063">
    <property type="entry name" value="SAM-dependent_MTases_sf"/>
</dbReference>